<gene>
    <name evidence="1" type="ORF">K3G42_010071</name>
</gene>
<sequence length="157" mass="17075">MEGQFITFIFFLVTPAYTITDLFGSKTATRVSRDRFGSCNQELRVSTLKKTNKFRQGLAVKECNPGTHVPTHPWEGVWGDSHVSWLSRGLCVCVRVRVCGGGIYVGRPGYNGRGARAASSFVKPACGGCGFQNEPRSQAAVSSSDSCQRLPLEKAPL</sequence>
<evidence type="ECO:0000313" key="2">
    <source>
        <dbReference type="Proteomes" id="UP000827872"/>
    </source>
</evidence>
<name>A0ACB8F847_9SAUR</name>
<proteinExistence type="predicted"/>
<keyword evidence="2" id="KW-1185">Reference proteome</keyword>
<evidence type="ECO:0000313" key="1">
    <source>
        <dbReference type="EMBL" id="KAH8001512.1"/>
    </source>
</evidence>
<comment type="caution">
    <text evidence="1">The sequence shown here is derived from an EMBL/GenBank/DDBJ whole genome shotgun (WGS) entry which is preliminary data.</text>
</comment>
<dbReference type="Proteomes" id="UP000827872">
    <property type="component" value="Linkage Group LG08"/>
</dbReference>
<dbReference type="EMBL" id="CM037621">
    <property type="protein sequence ID" value="KAH8001512.1"/>
    <property type="molecule type" value="Genomic_DNA"/>
</dbReference>
<organism evidence="1 2">
    <name type="scientific">Sphaerodactylus townsendi</name>
    <dbReference type="NCBI Taxonomy" id="933632"/>
    <lineage>
        <taxon>Eukaryota</taxon>
        <taxon>Metazoa</taxon>
        <taxon>Chordata</taxon>
        <taxon>Craniata</taxon>
        <taxon>Vertebrata</taxon>
        <taxon>Euteleostomi</taxon>
        <taxon>Lepidosauria</taxon>
        <taxon>Squamata</taxon>
        <taxon>Bifurcata</taxon>
        <taxon>Gekkota</taxon>
        <taxon>Sphaerodactylidae</taxon>
        <taxon>Sphaerodactylus</taxon>
    </lineage>
</organism>
<protein>
    <submittedName>
        <fullName evidence="1">Uncharacterized protein</fullName>
    </submittedName>
</protein>
<accession>A0ACB8F847</accession>
<reference evidence="1" key="1">
    <citation type="submission" date="2021-08" db="EMBL/GenBank/DDBJ databases">
        <title>The first chromosome-level gecko genome reveals the dynamic sex chromosomes of Neotropical dwarf geckos (Sphaerodactylidae: Sphaerodactylus).</title>
        <authorList>
            <person name="Pinto B.J."/>
            <person name="Keating S.E."/>
            <person name="Gamble T."/>
        </authorList>
    </citation>
    <scope>NUCLEOTIDE SEQUENCE</scope>
    <source>
        <strain evidence="1">TG3544</strain>
    </source>
</reference>